<dbReference type="HOGENOM" id="CLU_1454359_0_0_1"/>
<dbReference type="EMBL" id="JH795863">
    <property type="protein sequence ID" value="EJU01863.1"/>
    <property type="molecule type" value="Genomic_DNA"/>
</dbReference>
<reference evidence="2 3" key="1">
    <citation type="journal article" date="2012" name="Science">
        <title>The Paleozoic origin of enzymatic lignin decomposition reconstructed from 31 fungal genomes.</title>
        <authorList>
            <person name="Floudas D."/>
            <person name="Binder M."/>
            <person name="Riley R."/>
            <person name="Barry K."/>
            <person name="Blanchette R.A."/>
            <person name="Henrissat B."/>
            <person name="Martinez A.T."/>
            <person name="Otillar R."/>
            <person name="Spatafora J.W."/>
            <person name="Yadav J.S."/>
            <person name="Aerts A."/>
            <person name="Benoit I."/>
            <person name="Boyd A."/>
            <person name="Carlson A."/>
            <person name="Copeland A."/>
            <person name="Coutinho P.M."/>
            <person name="de Vries R.P."/>
            <person name="Ferreira P."/>
            <person name="Findley K."/>
            <person name="Foster B."/>
            <person name="Gaskell J."/>
            <person name="Glotzer D."/>
            <person name="Gorecki P."/>
            <person name="Heitman J."/>
            <person name="Hesse C."/>
            <person name="Hori C."/>
            <person name="Igarashi K."/>
            <person name="Jurgens J.A."/>
            <person name="Kallen N."/>
            <person name="Kersten P."/>
            <person name="Kohler A."/>
            <person name="Kuees U."/>
            <person name="Kumar T.K.A."/>
            <person name="Kuo A."/>
            <person name="LaButti K."/>
            <person name="Larrondo L.F."/>
            <person name="Lindquist E."/>
            <person name="Ling A."/>
            <person name="Lombard V."/>
            <person name="Lucas S."/>
            <person name="Lundell T."/>
            <person name="Martin R."/>
            <person name="McLaughlin D.J."/>
            <person name="Morgenstern I."/>
            <person name="Morin E."/>
            <person name="Murat C."/>
            <person name="Nagy L.G."/>
            <person name="Nolan M."/>
            <person name="Ohm R.A."/>
            <person name="Patyshakuliyeva A."/>
            <person name="Rokas A."/>
            <person name="Ruiz-Duenas F.J."/>
            <person name="Sabat G."/>
            <person name="Salamov A."/>
            <person name="Samejima M."/>
            <person name="Schmutz J."/>
            <person name="Slot J.C."/>
            <person name="St John F."/>
            <person name="Stenlid J."/>
            <person name="Sun H."/>
            <person name="Sun S."/>
            <person name="Syed K."/>
            <person name="Tsang A."/>
            <person name="Wiebenga A."/>
            <person name="Young D."/>
            <person name="Pisabarro A."/>
            <person name="Eastwood D.C."/>
            <person name="Martin F."/>
            <person name="Cullen D."/>
            <person name="Grigoriev I.V."/>
            <person name="Hibbett D.S."/>
        </authorList>
    </citation>
    <scope>NUCLEOTIDE SEQUENCE [LARGE SCALE GENOMIC DNA]</scope>
    <source>
        <strain evidence="2 3">DJM-731 SS1</strain>
    </source>
</reference>
<evidence type="ECO:0000313" key="3">
    <source>
        <dbReference type="Proteomes" id="UP000030653"/>
    </source>
</evidence>
<proteinExistence type="predicted"/>
<dbReference type="RefSeq" id="XP_040628760.1">
    <property type="nucleotide sequence ID" value="XM_040768506.1"/>
</dbReference>
<name>M5GCM5_DACPD</name>
<evidence type="ECO:0000313" key="2">
    <source>
        <dbReference type="EMBL" id="EJU01863.1"/>
    </source>
</evidence>
<evidence type="ECO:0000256" key="1">
    <source>
        <dbReference type="SAM" id="MobiDB-lite"/>
    </source>
</evidence>
<keyword evidence="3" id="KW-1185">Reference proteome</keyword>
<sequence>MPLLQETKSTPSPPLYQSAFPTPKSEMPLKRVRLQRPHELLPKRTSGKSPRSLKSPSKHKNYSERQTSSSKKRLPSRLGGPSVPAPPYPTDTSQMPRTAADPLSPSCWRYSASPFHELLREEYTRFWLPWRMWAEDSPTLLTSHHSMFLAERVRASDWVEQMFESWFLAGYGYRKTHSEYLGMDSD</sequence>
<dbReference type="Proteomes" id="UP000030653">
    <property type="component" value="Unassembled WGS sequence"/>
</dbReference>
<protein>
    <submittedName>
        <fullName evidence="2">Uncharacterized protein</fullName>
    </submittedName>
</protein>
<organism evidence="2 3">
    <name type="scientific">Dacryopinax primogenitus (strain DJM 731)</name>
    <name type="common">Brown rot fungus</name>
    <dbReference type="NCBI Taxonomy" id="1858805"/>
    <lineage>
        <taxon>Eukaryota</taxon>
        <taxon>Fungi</taxon>
        <taxon>Dikarya</taxon>
        <taxon>Basidiomycota</taxon>
        <taxon>Agaricomycotina</taxon>
        <taxon>Dacrymycetes</taxon>
        <taxon>Dacrymycetales</taxon>
        <taxon>Dacrymycetaceae</taxon>
        <taxon>Dacryopinax</taxon>
    </lineage>
</organism>
<feature type="region of interest" description="Disordered" evidence="1">
    <location>
        <begin position="1"/>
        <end position="100"/>
    </location>
</feature>
<feature type="compositionally biased region" description="Polar residues" evidence="1">
    <location>
        <begin position="1"/>
        <end position="10"/>
    </location>
</feature>
<dbReference type="GeneID" id="63683568"/>
<dbReference type="OrthoDB" id="10464934at2759"/>
<gene>
    <name evidence="2" type="ORF">DACRYDRAFT_107598</name>
</gene>
<dbReference type="AlphaFoldDB" id="M5GCM5"/>
<accession>M5GCM5</accession>